<dbReference type="AlphaFoldDB" id="A0A4Q8LK82"/>
<feature type="compositionally biased region" description="Basic residues" evidence="1">
    <location>
        <begin position="169"/>
        <end position="178"/>
    </location>
</feature>
<dbReference type="InterPro" id="IPR010982">
    <property type="entry name" value="Lambda_DNA-bd_dom_sf"/>
</dbReference>
<organism evidence="2 3">
    <name type="scientific">Pseudoxanthomonas winnipegensis</name>
    <dbReference type="NCBI Taxonomy" id="2480810"/>
    <lineage>
        <taxon>Bacteria</taxon>
        <taxon>Pseudomonadati</taxon>
        <taxon>Pseudomonadota</taxon>
        <taxon>Gammaproteobacteria</taxon>
        <taxon>Lysobacterales</taxon>
        <taxon>Lysobacteraceae</taxon>
        <taxon>Pseudoxanthomonas</taxon>
    </lineage>
</organism>
<dbReference type="NCBIfam" id="NF040522">
    <property type="entry name" value="VC1465_fam"/>
    <property type="match status" value="1"/>
</dbReference>
<accession>A0A4Q8LK82</accession>
<protein>
    <recommendedName>
        <fullName evidence="4">Helix-turn-helix domain-containing protein</fullName>
    </recommendedName>
</protein>
<name>A0A4Q8LK82_9GAMM</name>
<proteinExistence type="predicted"/>
<dbReference type="Pfam" id="PF12375">
    <property type="entry name" value="DUF3653"/>
    <property type="match status" value="1"/>
</dbReference>
<dbReference type="Proteomes" id="UP000291286">
    <property type="component" value="Unassembled WGS sequence"/>
</dbReference>
<comment type="caution">
    <text evidence="2">The sequence shown here is derived from an EMBL/GenBank/DDBJ whole genome shotgun (WGS) entry which is preliminary data.</text>
</comment>
<dbReference type="GO" id="GO:0003677">
    <property type="term" value="F:DNA binding"/>
    <property type="evidence" value="ECO:0007669"/>
    <property type="project" value="InterPro"/>
</dbReference>
<evidence type="ECO:0000313" key="2">
    <source>
        <dbReference type="EMBL" id="TAA30122.1"/>
    </source>
</evidence>
<feature type="region of interest" description="Disordered" evidence="1">
    <location>
        <begin position="156"/>
        <end position="178"/>
    </location>
</feature>
<dbReference type="Gene3D" id="1.10.260.40">
    <property type="entry name" value="lambda repressor-like DNA-binding domains"/>
    <property type="match status" value="1"/>
</dbReference>
<reference evidence="2 3" key="1">
    <citation type="submission" date="2019-02" db="EMBL/GenBank/DDBJ databases">
        <title>WGS of Pseudoxanthomonas species novum from clinical isolates.</title>
        <authorList>
            <person name="Bernier A.-M."/>
            <person name="Bernard K."/>
            <person name="Vachon A."/>
        </authorList>
    </citation>
    <scope>NUCLEOTIDE SEQUENCE [LARGE SCALE GENOMIC DNA]</scope>
    <source>
        <strain evidence="2 3">NML171202</strain>
    </source>
</reference>
<evidence type="ECO:0008006" key="4">
    <source>
        <dbReference type="Google" id="ProtNLM"/>
    </source>
</evidence>
<evidence type="ECO:0000313" key="3">
    <source>
        <dbReference type="Proteomes" id="UP000291286"/>
    </source>
</evidence>
<dbReference type="InterPro" id="IPR021077">
    <property type="entry name" value="Phage_phi-Lf_Orf112"/>
</dbReference>
<evidence type="ECO:0000256" key="1">
    <source>
        <dbReference type="SAM" id="MobiDB-lite"/>
    </source>
</evidence>
<gene>
    <name evidence="2" type="ORF">EA661_10440</name>
</gene>
<dbReference type="EMBL" id="SHMB01000003">
    <property type="protein sequence ID" value="TAA30122.1"/>
    <property type="molecule type" value="Genomic_DNA"/>
</dbReference>
<sequence>MTLRLTIPACAELLRVSPRTVSNWEAGKVRIPYASYKLMRVLRGSKLLGPEWSGFSIRGSRLCTPEGRELHASDLAWWSLMVLQAQEYRHQRAVATGRHVQPLAAAMLSHCRAPAALVQSRETQVCRQSVDTSGDFSPLWPVNKIATALRSDAVRTPRAVGPSSNTGQKVRRRTWRTA</sequence>